<dbReference type="Proteomes" id="UP000245207">
    <property type="component" value="Unassembled WGS sequence"/>
</dbReference>
<accession>A0A2U1LZN9</accession>
<gene>
    <name evidence="1" type="ORF">CTI12_AA435560</name>
</gene>
<name>A0A2U1LZN9_ARTAN</name>
<keyword evidence="2" id="KW-1185">Reference proteome</keyword>
<dbReference type="OrthoDB" id="2919534at2759"/>
<evidence type="ECO:0008006" key="3">
    <source>
        <dbReference type="Google" id="ProtNLM"/>
    </source>
</evidence>
<protein>
    <recommendedName>
        <fullName evidence="3">Reverse transcriptase domain-containing protein</fullName>
    </recommendedName>
</protein>
<dbReference type="EMBL" id="PKPP01007066">
    <property type="protein sequence ID" value="PWA54463.1"/>
    <property type="molecule type" value="Genomic_DNA"/>
</dbReference>
<reference evidence="1 2" key="1">
    <citation type="journal article" date="2018" name="Mol. Plant">
        <title>The genome of Artemisia annua provides insight into the evolution of Asteraceae family and artemisinin biosynthesis.</title>
        <authorList>
            <person name="Shen Q."/>
            <person name="Zhang L."/>
            <person name="Liao Z."/>
            <person name="Wang S."/>
            <person name="Yan T."/>
            <person name="Shi P."/>
            <person name="Liu M."/>
            <person name="Fu X."/>
            <person name="Pan Q."/>
            <person name="Wang Y."/>
            <person name="Lv Z."/>
            <person name="Lu X."/>
            <person name="Zhang F."/>
            <person name="Jiang W."/>
            <person name="Ma Y."/>
            <person name="Chen M."/>
            <person name="Hao X."/>
            <person name="Li L."/>
            <person name="Tang Y."/>
            <person name="Lv G."/>
            <person name="Zhou Y."/>
            <person name="Sun X."/>
            <person name="Brodelius P.E."/>
            <person name="Rose J.K.C."/>
            <person name="Tang K."/>
        </authorList>
    </citation>
    <scope>NUCLEOTIDE SEQUENCE [LARGE SCALE GENOMIC DNA]</scope>
    <source>
        <strain evidence="2">cv. Huhao1</strain>
        <tissue evidence="1">Leaf</tissue>
    </source>
</reference>
<dbReference type="AlphaFoldDB" id="A0A2U1LZN9"/>
<evidence type="ECO:0000313" key="2">
    <source>
        <dbReference type="Proteomes" id="UP000245207"/>
    </source>
</evidence>
<comment type="caution">
    <text evidence="1">The sequence shown here is derived from an EMBL/GenBank/DDBJ whole genome shotgun (WGS) entry which is preliminary data.</text>
</comment>
<proteinExistence type="predicted"/>
<organism evidence="1 2">
    <name type="scientific">Artemisia annua</name>
    <name type="common">Sweet wormwood</name>
    <dbReference type="NCBI Taxonomy" id="35608"/>
    <lineage>
        <taxon>Eukaryota</taxon>
        <taxon>Viridiplantae</taxon>
        <taxon>Streptophyta</taxon>
        <taxon>Embryophyta</taxon>
        <taxon>Tracheophyta</taxon>
        <taxon>Spermatophyta</taxon>
        <taxon>Magnoliopsida</taxon>
        <taxon>eudicotyledons</taxon>
        <taxon>Gunneridae</taxon>
        <taxon>Pentapetalae</taxon>
        <taxon>asterids</taxon>
        <taxon>campanulids</taxon>
        <taxon>Asterales</taxon>
        <taxon>Asteraceae</taxon>
        <taxon>Asteroideae</taxon>
        <taxon>Anthemideae</taxon>
        <taxon>Artemisiinae</taxon>
        <taxon>Artemisia</taxon>
    </lineage>
</organism>
<sequence>MCFGDNSLYRKIRVKFSVVRAASPYNIILGRSGLQELRPIPSTLHAMMRFPTPRGVATLVTRATTILECRKQEDGQLLSEEKKEPTLKPIPHNEAQNTTLIEEVLVFPRNFDES</sequence>
<evidence type="ECO:0000313" key="1">
    <source>
        <dbReference type="EMBL" id="PWA54463.1"/>
    </source>
</evidence>